<evidence type="ECO:0000313" key="3">
    <source>
        <dbReference type="Proteomes" id="UP000198844"/>
    </source>
</evidence>
<dbReference type="Proteomes" id="UP000198844">
    <property type="component" value="Unassembled WGS sequence"/>
</dbReference>
<dbReference type="RefSeq" id="WP_167378378.1">
    <property type="nucleotide sequence ID" value="NZ_FPBH01000006.1"/>
</dbReference>
<sequence>MRGYLVALKSTQLAVFFSAHALDFSEAPDLSRSRCKRKDITRGGL</sequence>
<name>A0A1I7CEI3_9BURK</name>
<reference evidence="2 3" key="1">
    <citation type="submission" date="2016-10" db="EMBL/GenBank/DDBJ databases">
        <authorList>
            <person name="de Groot N.N."/>
        </authorList>
    </citation>
    <scope>NUCLEOTIDE SEQUENCE [LARGE SCALE GENOMIC DNA]</scope>
    <source>
        <strain evidence="2 3">LMG 27731</strain>
    </source>
</reference>
<gene>
    <name evidence="2" type="ORF">SAMN05192563_1006167</name>
</gene>
<dbReference type="EMBL" id="FPBH01000006">
    <property type="protein sequence ID" value="SFT97801.1"/>
    <property type="molecule type" value="Genomic_DNA"/>
</dbReference>
<feature type="chain" id="PRO_5011699929" evidence="1">
    <location>
        <begin position="22"/>
        <end position="45"/>
    </location>
</feature>
<evidence type="ECO:0000256" key="1">
    <source>
        <dbReference type="SAM" id="SignalP"/>
    </source>
</evidence>
<proteinExistence type="predicted"/>
<protein>
    <submittedName>
        <fullName evidence="2">Uncharacterized protein</fullName>
    </submittedName>
</protein>
<keyword evidence="1" id="KW-0732">Signal</keyword>
<evidence type="ECO:0000313" key="2">
    <source>
        <dbReference type="EMBL" id="SFT97801.1"/>
    </source>
</evidence>
<feature type="signal peptide" evidence="1">
    <location>
        <begin position="1"/>
        <end position="21"/>
    </location>
</feature>
<organism evidence="2 3">
    <name type="scientific">Paraburkholderia aspalathi</name>
    <dbReference type="NCBI Taxonomy" id="1324617"/>
    <lineage>
        <taxon>Bacteria</taxon>
        <taxon>Pseudomonadati</taxon>
        <taxon>Pseudomonadota</taxon>
        <taxon>Betaproteobacteria</taxon>
        <taxon>Burkholderiales</taxon>
        <taxon>Burkholderiaceae</taxon>
        <taxon>Paraburkholderia</taxon>
    </lineage>
</organism>
<dbReference type="AlphaFoldDB" id="A0A1I7CEI3"/>
<accession>A0A1I7CEI3</accession>